<reference evidence="1" key="1">
    <citation type="journal article" date="2020" name="Nature">
        <title>Giant virus diversity and host interactions through global metagenomics.</title>
        <authorList>
            <person name="Schulz F."/>
            <person name="Roux S."/>
            <person name="Paez-Espino D."/>
            <person name="Jungbluth S."/>
            <person name="Walsh D.A."/>
            <person name="Denef V.J."/>
            <person name="McMahon K.D."/>
            <person name="Konstantinidis K.T."/>
            <person name="Eloe-Fadrosh E.A."/>
            <person name="Kyrpides N.C."/>
            <person name="Woyke T."/>
        </authorList>
    </citation>
    <scope>NUCLEOTIDE SEQUENCE</scope>
    <source>
        <strain evidence="1">GVMAG-M-3300023179-107</strain>
    </source>
</reference>
<name>A0A6C0DZH5_9ZZZZ</name>
<protein>
    <submittedName>
        <fullName evidence="1">Uncharacterized protein</fullName>
    </submittedName>
</protein>
<dbReference type="EMBL" id="MN739708">
    <property type="protein sequence ID" value="QHT22184.1"/>
    <property type="molecule type" value="Genomic_DNA"/>
</dbReference>
<dbReference type="AlphaFoldDB" id="A0A6C0DZH5"/>
<accession>A0A6C0DZH5</accession>
<proteinExistence type="predicted"/>
<evidence type="ECO:0000313" key="1">
    <source>
        <dbReference type="EMBL" id="QHT22184.1"/>
    </source>
</evidence>
<organism evidence="1">
    <name type="scientific">viral metagenome</name>
    <dbReference type="NCBI Taxonomy" id="1070528"/>
    <lineage>
        <taxon>unclassified sequences</taxon>
        <taxon>metagenomes</taxon>
        <taxon>organismal metagenomes</taxon>
    </lineage>
</organism>
<sequence>MTQTSNTFYNYLMRNRCDEKVLKFLDEFRNEIDNITEDLISSKQIMKAININTPNRFKIFQNVFMDYFAYKVKEEL</sequence>